<dbReference type="PANTHER" id="PTHR37049:SF4">
    <property type="entry name" value="RHODANESE DOMAIN-CONTAINING PROTEIN"/>
    <property type="match status" value="1"/>
</dbReference>
<dbReference type="InterPro" id="IPR052766">
    <property type="entry name" value="S41A_metabolite_peptidase"/>
</dbReference>
<comment type="caution">
    <text evidence="3">The sequence shown here is derived from an EMBL/GenBank/DDBJ whole genome shotgun (WGS) entry which is preliminary data.</text>
</comment>
<name>A0A9W4HMQ8_PENOL</name>
<evidence type="ECO:0008006" key="5">
    <source>
        <dbReference type="Google" id="ProtNLM"/>
    </source>
</evidence>
<feature type="domain" description="CPAF-like PDZ" evidence="2">
    <location>
        <begin position="120"/>
        <end position="236"/>
    </location>
</feature>
<accession>A0A9W4HMQ8</accession>
<evidence type="ECO:0000259" key="2">
    <source>
        <dbReference type="Pfam" id="PF23658"/>
    </source>
</evidence>
<dbReference type="EMBL" id="CAJVOS010000022">
    <property type="protein sequence ID" value="CAG8091811.1"/>
    <property type="molecule type" value="Genomic_DNA"/>
</dbReference>
<dbReference type="Pfam" id="PF23658">
    <property type="entry name" value="PDZ_CPAF_rel"/>
    <property type="match status" value="1"/>
</dbReference>
<dbReference type="OrthoDB" id="27214at2759"/>
<dbReference type="Pfam" id="PF03572">
    <property type="entry name" value="Peptidase_S41"/>
    <property type="match status" value="1"/>
</dbReference>
<dbReference type="InterPro" id="IPR029045">
    <property type="entry name" value="ClpP/crotonase-like_dom_sf"/>
</dbReference>
<organism evidence="3 4">
    <name type="scientific">Penicillium olsonii</name>
    <dbReference type="NCBI Taxonomy" id="99116"/>
    <lineage>
        <taxon>Eukaryota</taxon>
        <taxon>Fungi</taxon>
        <taxon>Dikarya</taxon>
        <taxon>Ascomycota</taxon>
        <taxon>Pezizomycotina</taxon>
        <taxon>Eurotiomycetes</taxon>
        <taxon>Eurotiomycetidae</taxon>
        <taxon>Eurotiales</taxon>
        <taxon>Aspergillaceae</taxon>
        <taxon>Penicillium</taxon>
    </lineage>
</organism>
<dbReference type="InterPro" id="IPR056186">
    <property type="entry name" value="PDZ_CPAF-rel"/>
</dbReference>
<protein>
    <recommendedName>
        <fullName evidence="5">Tail specific protease domain-containing protein</fullName>
    </recommendedName>
</protein>
<keyword evidence="4" id="KW-1185">Reference proteome</keyword>
<evidence type="ECO:0000313" key="3">
    <source>
        <dbReference type="EMBL" id="CAG8091811.1"/>
    </source>
</evidence>
<dbReference type="SUPFAM" id="SSF52096">
    <property type="entry name" value="ClpP/crotonase"/>
    <property type="match status" value="1"/>
</dbReference>
<gene>
    <name evidence="3" type="ORF">POLS_LOCUS4412</name>
</gene>
<evidence type="ECO:0000313" key="4">
    <source>
        <dbReference type="Proteomes" id="UP001153618"/>
    </source>
</evidence>
<dbReference type="Proteomes" id="UP001153618">
    <property type="component" value="Unassembled WGS sequence"/>
</dbReference>
<evidence type="ECO:0000259" key="1">
    <source>
        <dbReference type="Pfam" id="PF03572"/>
    </source>
</evidence>
<reference evidence="3" key="1">
    <citation type="submission" date="2021-07" db="EMBL/GenBank/DDBJ databases">
        <authorList>
            <person name="Branca A.L. A."/>
        </authorList>
    </citation>
    <scope>NUCLEOTIDE SEQUENCE</scope>
</reference>
<dbReference type="GO" id="GO:0008236">
    <property type="term" value="F:serine-type peptidase activity"/>
    <property type="evidence" value="ECO:0007669"/>
    <property type="project" value="InterPro"/>
</dbReference>
<feature type="domain" description="Tail specific protease" evidence="1">
    <location>
        <begin position="300"/>
        <end position="497"/>
    </location>
</feature>
<proteinExistence type="predicted"/>
<dbReference type="InterPro" id="IPR005151">
    <property type="entry name" value="Tail-specific_protease"/>
</dbReference>
<dbReference type="PANTHER" id="PTHR37049">
    <property type="entry name" value="PEPTIDASE S41 FAMILY PROTEIN"/>
    <property type="match status" value="1"/>
</dbReference>
<dbReference type="Gene3D" id="3.90.226.10">
    <property type="entry name" value="2-enoyl-CoA Hydratase, Chain A, domain 1"/>
    <property type="match status" value="1"/>
</dbReference>
<sequence length="660" mass="71815">MRYNLTRTNSDAVDVVIPGELAVQCLREMPFDKERAVAFVKEYRKYLQYQSTIEILPNPPANYPMPPTDLLGGLDDIQKKAKTGLYNNQFDFDTAISDLLKSAYDGHLGASLCSQQYFVFENDTPLVSVSSNGTALPQVYTYSDALQLHSQSSVSPIASINGADVTDYLLSLGTGSQDWDALYNAQFKSLALSLNVHGRSNSLQGRFTNGTWSGAYHMLRFANGSNSVVETTTTVKNFPFENGTSFWENVCLPKNTSNATPKILTSTPNLGAPAGYPKPTIREGANRIMGFLPDSKGLEDVAVLAVPTFAESLEKVPILNGAADFAKIARDFIHNATSAGKKKMIIDLCGNGGGSVYSGMNLFRLFFPNKDIYSAGRWRAHESADLAGQVVSFFPSGPIWLNWKSQVKPDQETDFKSWKELFGPHTTLGVPSSSLVSNNLSLGSSSTEPISGYGPIKLDPTRSAFKAEDIILLTDGYCASTCTIFSELMKAEGVRTIAFGGRPHNAPMQGMGGVKGSQTLPLTTMSKLMEQAASLIRAFSNSSEPIVASKDMDHFDDIFPKPLEKFPLNLTEGAVNLMNAFGPTNDSLPRQFIYEAAECRRFFTLDNIRAPETLWASAADAMFHGGECVPGSMNGTGSLWPKKPSIFEKLLGSGLLDKDH</sequence>
<dbReference type="AlphaFoldDB" id="A0A9W4HMQ8"/>
<dbReference type="GO" id="GO:0006508">
    <property type="term" value="P:proteolysis"/>
    <property type="evidence" value="ECO:0007669"/>
    <property type="project" value="InterPro"/>
</dbReference>